<evidence type="ECO:0000256" key="2">
    <source>
        <dbReference type="PROSITE-ProRule" id="PRU00235"/>
    </source>
</evidence>
<dbReference type="AlphaFoldDB" id="A0AAV7ZU17"/>
<dbReference type="Gene3D" id="3.30.710.10">
    <property type="entry name" value="Potassium Channel Kv1.1, Chain A"/>
    <property type="match status" value="1"/>
</dbReference>
<keyword evidence="1" id="KW-0677">Repeat</keyword>
<evidence type="ECO:0000313" key="6">
    <source>
        <dbReference type="Proteomes" id="UP001146793"/>
    </source>
</evidence>
<dbReference type="InterPro" id="IPR000408">
    <property type="entry name" value="Reg_chr_condens"/>
</dbReference>
<feature type="repeat" description="RCC1" evidence="2">
    <location>
        <begin position="211"/>
        <end position="262"/>
    </location>
</feature>
<name>A0AAV7ZU17_9EUKA</name>
<organism evidence="5 6">
    <name type="scientific">Anaeramoeba flamelloides</name>
    <dbReference type="NCBI Taxonomy" id="1746091"/>
    <lineage>
        <taxon>Eukaryota</taxon>
        <taxon>Metamonada</taxon>
        <taxon>Anaeramoebidae</taxon>
        <taxon>Anaeramoeba</taxon>
    </lineage>
</organism>
<dbReference type="Proteomes" id="UP001146793">
    <property type="component" value="Unassembled WGS sequence"/>
</dbReference>
<dbReference type="PANTHER" id="PTHR22872:SF2">
    <property type="entry name" value="INHIBITOR OF BRUTON TYROSINE KINASE"/>
    <property type="match status" value="1"/>
</dbReference>
<evidence type="ECO:0000313" key="5">
    <source>
        <dbReference type="EMBL" id="KAJ3445078.1"/>
    </source>
</evidence>
<feature type="compositionally biased region" description="Acidic residues" evidence="3">
    <location>
        <begin position="487"/>
        <end position="507"/>
    </location>
</feature>
<dbReference type="Pfam" id="PF00651">
    <property type="entry name" value="BTB"/>
    <property type="match status" value="1"/>
</dbReference>
<dbReference type="SMART" id="SM00225">
    <property type="entry name" value="BTB"/>
    <property type="match status" value="1"/>
</dbReference>
<dbReference type="SUPFAM" id="SSF54695">
    <property type="entry name" value="POZ domain"/>
    <property type="match status" value="1"/>
</dbReference>
<protein>
    <recommendedName>
        <fullName evidence="4">BTB domain-containing protein</fullName>
    </recommendedName>
</protein>
<dbReference type="InterPro" id="IPR009091">
    <property type="entry name" value="RCC1/BLIP-II"/>
</dbReference>
<evidence type="ECO:0000259" key="4">
    <source>
        <dbReference type="PROSITE" id="PS50097"/>
    </source>
</evidence>
<sequence>MKQTNSGIYCSCSTSLKINSLIENIENKLPRWSPLSKIKNPDLVRKMVSGNNPRCLIWKGTNTLEFHDSKDKPRSFTLENEAIKDIQSGYLTFLILTKSGNMYSFASSRDNTYHEIPLENSQSSTFDNVRPVPFFNDEKNNRKVEQFAMVGWSNYYLCKNGDLYGNGYNSGRLGDGTSSPDRSTPVLIFQNVTRVFGGVRGYCFFFTTKSNELYSCGANQRGSLGTGNLTNQKSPVKVSNWKAEDILYLQTHDSFSILISKEGKTYSTGNGSYNGIGRNVSSFTVIEELKNKKVVQYCGGSRIALFLTDENELYGWGFNDGQNPTDQNNYIRNKATRISLPEYYQNNPSIKFKITCGTVCVYLYPRHDLCLIQDFKKLFQSKEFCDHNLNLNQSFEIPIHKIIIESRIHLKIEEIENLLKKESFSKEEILLFLRWVYLGEIEDVNLVKRFFDSLNLTYPPKNTFLEDLCLLYNDEDSKDFSLLIKNDDEDEDEDEDDDDDDEEDDEFEELPVHKIILLARSGLFREMFNNLNEKEKNINQIKDYSRKSIDSIEILMKYLYTGKIELTADHDPELTIEELQDAAEYYQLNQNSDIIGQLSQIKSNL</sequence>
<dbReference type="PANTHER" id="PTHR22872">
    <property type="entry name" value="BTK-BINDING PROTEIN-RELATED"/>
    <property type="match status" value="1"/>
</dbReference>
<feature type="region of interest" description="Disordered" evidence="3">
    <location>
        <begin position="483"/>
        <end position="507"/>
    </location>
</feature>
<evidence type="ECO:0000256" key="1">
    <source>
        <dbReference type="ARBA" id="ARBA00022737"/>
    </source>
</evidence>
<dbReference type="PROSITE" id="PS50012">
    <property type="entry name" value="RCC1_3"/>
    <property type="match status" value="1"/>
</dbReference>
<dbReference type="EMBL" id="JANTQA010000023">
    <property type="protein sequence ID" value="KAJ3445078.1"/>
    <property type="molecule type" value="Genomic_DNA"/>
</dbReference>
<dbReference type="PROSITE" id="PS50097">
    <property type="entry name" value="BTB"/>
    <property type="match status" value="1"/>
</dbReference>
<comment type="caution">
    <text evidence="5">The sequence shown here is derived from an EMBL/GenBank/DDBJ whole genome shotgun (WGS) entry which is preliminary data.</text>
</comment>
<dbReference type="CDD" id="cd18186">
    <property type="entry name" value="BTB_POZ_ZBTB_KLHL-like"/>
    <property type="match status" value="1"/>
</dbReference>
<dbReference type="InterPro" id="IPR011333">
    <property type="entry name" value="SKP1/BTB/POZ_sf"/>
</dbReference>
<gene>
    <name evidence="5" type="ORF">M0812_10942</name>
</gene>
<dbReference type="SUPFAM" id="SSF50985">
    <property type="entry name" value="RCC1/BLIP-II"/>
    <property type="match status" value="1"/>
</dbReference>
<dbReference type="Gene3D" id="2.130.10.30">
    <property type="entry name" value="Regulator of chromosome condensation 1/beta-lactamase-inhibitor protein II"/>
    <property type="match status" value="1"/>
</dbReference>
<proteinExistence type="predicted"/>
<accession>A0AAV7ZU17</accession>
<evidence type="ECO:0000256" key="3">
    <source>
        <dbReference type="SAM" id="MobiDB-lite"/>
    </source>
</evidence>
<feature type="domain" description="BTB" evidence="4">
    <location>
        <begin position="478"/>
        <end position="568"/>
    </location>
</feature>
<reference evidence="5" key="1">
    <citation type="submission" date="2022-08" db="EMBL/GenBank/DDBJ databases">
        <title>Novel sulphate-reducing endosymbionts in the free-living metamonad Anaeramoeba.</title>
        <authorList>
            <person name="Jerlstrom-Hultqvist J."/>
            <person name="Cepicka I."/>
            <person name="Gallot-Lavallee L."/>
            <person name="Salas-Leiva D."/>
            <person name="Curtis B.A."/>
            <person name="Zahonova K."/>
            <person name="Pipaliya S."/>
            <person name="Dacks J."/>
            <person name="Roger A.J."/>
        </authorList>
    </citation>
    <scope>NUCLEOTIDE SEQUENCE</scope>
    <source>
        <strain evidence="5">Busselton2</strain>
    </source>
</reference>
<dbReference type="InterPro" id="IPR000210">
    <property type="entry name" value="BTB/POZ_dom"/>
</dbReference>
<dbReference type="Pfam" id="PF00415">
    <property type="entry name" value="RCC1"/>
    <property type="match status" value="1"/>
</dbReference>
<dbReference type="InterPro" id="IPR051625">
    <property type="entry name" value="Signaling_Regulatory_Domain"/>
</dbReference>